<evidence type="ECO:0000256" key="11">
    <source>
        <dbReference type="PIRSR" id="PIRSR000168-2"/>
    </source>
</evidence>
<dbReference type="GO" id="GO:0005777">
    <property type="term" value="C:peroxisome"/>
    <property type="evidence" value="ECO:0007669"/>
    <property type="project" value="InterPro"/>
</dbReference>
<evidence type="ECO:0000256" key="1">
    <source>
        <dbReference type="ARBA" id="ARBA00001974"/>
    </source>
</evidence>
<dbReference type="GO" id="GO:0071949">
    <property type="term" value="F:FAD binding"/>
    <property type="evidence" value="ECO:0007669"/>
    <property type="project" value="InterPro"/>
</dbReference>
<feature type="domain" description="Acyl-CoA oxidase/dehydrogenase middle" evidence="13">
    <location>
        <begin position="135"/>
        <end position="245"/>
    </location>
</feature>
<dbReference type="InterPro" id="IPR055060">
    <property type="entry name" value="ACOX_C_alpha1"/>
</dbReference>
<evidence type="ECO:0000256" key="2">
    <source>
        <dbReference type="ARBA" id="ARBA00005189"/>
    </source>
</evidence>
<keyword evidence="8" id="KW-0443">Lipid metabolism</keyword>
<evidence type="ECO:0000256" key="3">
    <source>
        <dbReference type="ARBA" id="ARBA00006288"/>
    </source>
</evidence>
<reference evidence="15" key="1">
    <citation type="journal article" date="2016" name="Sci. Rep.">
        <title>Molecular characterization of firefly nuptial gifts: a multi-omics approach sheds light on postcopulatory sexual selection.</title>
        <authorList>
            <person name="Al-Wathiqui N."/>
            <person name="Fallon T.R."/>
            <person name="South A."/>
            <person name="Weng J.K."/>
            <person name="Lewis S.M."/>
        </authorList>
    </citation>
    <scope>NUCLEOTIDE SEQUENCE</scope>
</reference>
<dbReference type="Pfam" id="PF22924">
    <property type="entry name" value="ACOX_C_alpha1"/>
    <property type="match status" value="1"/>
</dbReference>
<dbReference type="InterPro" id="IPR009100">
    <property type="entry name" value="AcylCoA_DH/oxidase_NM_dom_sf"/>
</dbReference>
<evidence type="ECO:0000313" key="15">
    <source>
        <dbReference type="EMBL" id="JAV70513.1"/>
    </source>
</evidence>
<dbReference type="FunFam" id="1.20.140.10:FF:000007">
    <property type="entry name" value="Acyl-coenzyme A oxidase"/>
    <property type="match status" value="1"/>
</dbReference>
<evidence type="ECO:0000256" key="9">
    <source>
        <dbReference type="PIRNR" id="PIRNR000168"/>
    </source>
</evidence>
<dbReference type="SUPFAM" id="SSF56645">
    <property type="entry name" value="Acyl-CoA dehydrogenase NM domain-like"/>
    <property type="match status" value="1"/>
</dbReference>
<dbReference type="AlphaFoldDB" id="A0A1Y1LA37"/>
<dbReference type="InterPro" id="IPR046373">
    <property type="entry name" value="Acyl-CoA_Oxase/DH_mid-dom_sf"/>
</dbReference>
<feature type="domain" description="Acyl-CoA oxidase C-terminal" evidence="12">
    <location>
        <begin position="486"/>
        <end position="655"/>
    </location>
</feature>
<sequence>MNNTTNSPLNQYREKASFDWRALRTFLQSDDDPQQNRFYDELRKHPTLLSKSSITPSQEDLKRMASKHLLDLIDIRKKLTREMSASGAKVNVTGPSSSMRHGQSFDLFASSVAKLGTERHQEFCRKGDAGEIIGTFALTEVGHGTNTKSMKTTATYDRDTKEFIIHTPNFYSAKCWMGNLGKKATHIILYAQLIMPDNKNHGLHAFVVNVRNPLTLLPYPGISITDIGEKIGLKQLDNGLIMFNKYRIPKENLLNRLADVNDDGVYISTVVNPKLQFANSLSMLSTARVNIAGFCTEYMRYGITIAIRYASVVKQRLPENGRDLPILENPAHQIRLTPCLALAYVGHVVFGYLAAIQSQFTSITDEDVLINLGNEYHALSSAAKPVSSWLIRDFMKDCKEICGSHVYLTISEMEEIYGEVEPSSNYEGDNYVLTQQCANFLLKLWPIVMRGGRIDFPLSSVNFLSNAKEILKCKFTANNTADFVQPENILTCFQWLTCYLLKETFEKQQLLGKSETNPFWIKNNSQVYYCRALATAYILTFYIDRFRQIISNTADIATKTVLIKLLSLYGVWNLHNYVHYFYQGGFAIGAEFGHMIENAILKLCMDLKDDIVALVDAIAPPDFLLNSVFGHSDGHIYERLESTITHTPETFSKAKWRGDVSEWKYQLSKL</sequence>
<keyword evidence="4 9" id="KW-0285">Flavoprotein</keyword>
<dbReference type="GO" id="GO:0016402">
    <property type="term" value="F:pristanoyl-CoA oxidase activity"/>
    <property type="evidence" value="ECO:0007669"/>
    <property type="project" value="TreeGrafter"/>
</dbReference>
<protein>
    <recommendedName>
        <fullName evidence="9">Acyl-coenzyme A oxidase</fullName>
    </recommendedName>
</protein>
<dbReference type="Pfam" id="PF01756">
    <property type="entry name" value="ACOX"/>
    <property type="match status" value="1"/>
</dbReference>
<keyword evidence="6" id="KW-0276">Fatty acid metabolism</keyword>
<evidence type="ECO:0000259" key="13">
    <source>
        <dbReference type="Pfam" id="PF02770"/>
    </source>
</evidence>
<dbReference type="Pfam" id="PF02770">
    <property type="entry name" value="Acyl-CoA_dh_M"/>
    <property type="match status" value="1"/>
</dbReference>
<dbReference type="InterPro" id="IPR006091">
    <property type="entry name" value="Acyl-CoA_Oxase/DH_mid-dom"/>
</dbReference>
<name>A0A1Y1LA37_PHOPY</name>
<feature type="active site" description="Proton acceptor" evidence="10">
    <location>
        <position position="427"/>
    </location>
</feature>
<proteinExistence type="inferred from homology"/>
<dbReference type="Gene3D" id="1.20.140.10">
    <property type="entry name" value="Butyryl-CoA Dehydrogenase, subunit A, domain 3"/>
    <property type="match status" value="2"/>
</dbReference>
<dbReference type="PANTHER" id="PTHR10909:SF390">
    <property type="entry name" value="PEROXISOMAL ACYL-COENZYME A OXIDASE 3"/>
    <property type="match status" value="1"/>
</dbReference>
<evidence type="ECO:0000259" key="12">
    <source>
        <dbReference type="Pfam" id="PF01756"/>
    </source>
</evidence>
<evidence type="ECO:0000259" key="14">
    <source>
        <dbReference type="Pfam" id="PF22924"/>
    </source>
</evidence>
<accession>A0A1Y1LA37</accession>
<keyword evidence="5 9" id="KW-0274">FAD</keyword>
<keyword evidence="7" id="KW-0560">Oxidoreductase</keyword>
<feature type="binding site" evidence="11">
    <location>
        <position position="178"/>
    </location>
    <ligand>
        <name>FAD</name>
        <dbReference type="ChEBI" id="CHEBI:57692"/>
    </ligand>
</feature>
<dbReference type="EMBL" id="GEZM01061364">
    <property type="protein sequence ID" value="JAV70513.1"/>
    <property type="molecule type" value="Transcribed_RNA"/>
</dbReference>
<evidence type="ECO:0000256" key="6">
    <source>
        <dbReference type="ARBA" id="ARBA00022832"/>
    </source>
</evidence>
<dbReference type="SUPFAM" id="SSF47203">
    <property type="entry name" value="Acyl-CoA dehydrogenase C-terminal domain-like"/>
    <property type="match status" value="2"/>
</dbReference>
<evidence type="ECO:0000256" key="8">
    <source>
        <dbReference type="ARBA" id="ARBA00023098"/>
    </source>
</evidence>
<dbReference type="PANTHER" id="PTHR10909">
    <property type="entry name" value="ELECTRON TRANSPORT OXIDOREDUCTASE"/>
    <property type="match status" value="1"/>
</dbReference>
<feature type="binding site" evidence="11">
    <location>
        <position position="139"/>
    </location>
    <ligand>
        <name>FAD</name>
        <dbReference type="ChEBI" id="CHEBI:57692"/>
    </ligand>
</feature>
<feature type="domain" description="Acyl-CoA oxidase C-alpha1" evidence="14">
    <location>
        <begin position="284"/>
        <end position="442"/>
    </location>
</feature>
<dbReference type="FunFam" id="2.40.110.10:FF:000005">
    <property type="entry name" value="Acyl-coenzyme A oxidase"/>
    <property type="match status" value="1"/>
</dbReference>
<dbReference type="GO" id="GO:0005504">
    <property type="term" value="F:fatty acid binding"/>
    <property type="evidence" value="ECO:0007669"/>
    <property type="project" value="TreeGrafter"/>
</dbReference>
<comment type="cofactor">
    <cofactor evidence="1">
        <name>FAD</name>
        <dbReference type="ChEBI" id="CHEBI:57692"/>
    </cofactor>
</comment>
<evidence type="ECO:0000256" key="5">
    <source>
        <dbReference type="ARBA" id="ARBA00022827"/>
    </source>
</evidence>
<dbReference type="PIRSF" id="PIRSF000168">
    <property type="entry name" value="Acyl-CoA_oxidase"/>
    <property type="match status" value="1"/>
</dbReference>
<evidence type="ECO:0000256" key="10">
    <source>
        <dbReference type="PIRSR" id="PIRSR000168-1"/>
    </source>
</evidence>
<comment type="similarity">
    <text evidence="3 9">Belongs to the acyl-CoA oxidase family.</text>
</comment>
<dbReference type="InterPro" id="IPR036250">
    <property type="entry name" value="AcylCo_DH-like_C"/>
</dbReference>
<evidence type="ECO:0000256" key="4">
    <source>
        <dbReference type="ARBA" id="ARBA00022630"/>
    </source>
</evidence>
<dbReference type="InterPro" id="IPR012258">
    <property type="entry name" value="Acyl-CoA_oxidase"/>
</dbReference>
<comment type="pathway">
    <text evidence="2">Lipid metabolism.</text>
</comment>
<dbReference type="InterPro" id="IPR002655">
    <property type="entry name" value="Acyl-CoA_oxidase_C"/>
</dbReference>
<dbReference type="Gene3D" id="2.40.110.10">
    <property type="entry name" value="Butyryl-CoA Dehydrogenase, subunit A, domain 2"/>
    <property type="match status" value="1"/>
</dbReference>
<dbReference type="GO" id="GO:0033540">
    <property type="term" value="P:fatty acid beta-oxidation using acyl-CoA oxidase"/>
    <property type="evidence" value="ECO:0007669"/>
    <property type="project" value="TreeGrafter"/>
</dbReference>
<evidence type="ECO:0000256" key="7">
    <source>
        <dbReference type="ARBA" id="ARBA00023002"/>
    </source>
</evidence>
<dbReference type="GO" id="GO:0055088">
    <property type="term" value="P:lipid homeostasis"/>
    <property type="evidence" value="ECO:0007669"/>
    <property type="project" value="TreeGrafter"/>
</dbReference>
<organism evidence="15">
    <name type="scientific">Photinus pyralis</name>
    <name type="common">Common eastern firefly</name>
    <name type="synonym">Lampyris pyralis</name>
    <dbReference type="NCBI Taxonomy" id="7054"/>
    <lineage>
        <taxon>Eukaryota</taxon>
        <taxon>Metazoa</taxon>
        <taxon>Ecdysozoa</taxon>
        <taxon>Arthropoda</taxon>
        <taxon>Hexapoda</taxon>
        <taxon>Insecta</taxon>
        <taxon>Pterygota</taxon>
        <taxon>Neoptera</taxon>
        <taxon>Endopterygota</taxon>
        <taxon>Coleoptera</taxon>
        <taxon>Polyphaga</taxon>
        <taxon>Elateriformia</taxon>
        <taxon>Elateroidea</taxon>
        <taxon>Lampyridae</taxon>
        <taxon>Lampyrinae</taxon>
        <taxon>Photinus</taxon>
    </lineage>
</organism>